<evidence type="ECO:0000313" key="6">
    <source>
        <dbReference type="Proteomes" id="UP000064967"/>
    </source>
</evidence>
<dbReference type="PROSITE" id="PS00041">
    <property type="entry name" value="HTH_ARAC_FAMILY_1"/>
    <property type="match status" value="1"/>
</dbReference>
<keyword evidence="3" id="KW-0804">Transcription</keyword>
<dbReference type="Gene3D" id="1.10.10.60">
    <property type="entry name" value="Homeodomain-like"/>
    <property type="match status" value="1"/>
</dbReference>
<reference evidence="5 6" key="1">
    <citation type="submission" date="2015-08" db="EMBL/GenBank/DDBJ databases">
        <authorList>
            <person name="Babu N.S."/>
            <person name="Beckwith C.J."/>
            <person name="Beseler K.G."/>
            <person name="Brison A."/>
            <person name="Carone J.V."/>
            <person name="Caskin T.P."/>
            <person name="Diamond M."/>
            <person name="Durham M.E."/>
            <person name="Foxe J.M."/>
            <person name="Go M."/>
            <person name="Henderson B.A."/>
            <person name="Jones I.B."/>
            <person name="McGettigan J.A."/>
            <person name="Micheletti S.J."/>
            <person name="Nasrallah M.E."/>
            <person name="Ortiz D."/>
            <person name="Piller C.R."/>
            <person name="Privatt S.R."/>
            <person name="Schneider S.L."/>
            <person name="Sharp S."/>
            <person name="Smith T.C."/>
            <person name="Stanton J.D."/>
            <person name="Ullery H.E."/>
            <person name="Wilson R.J."/>
            <person name="Serrano M.G."/>
            <person name="Buck G."/>
            <person name="Lee V."/>
            <person name="Wang Y."/>
            <person name="Carvalho R."/>
            <person name="Voegtly L."/>
            <person name="Shi R."/>
            <person name="Duckworth R."/>
            <person name="Johnson A."/>
            <person name="Loviza R."/>
            <person name="Walstead R."/>
            <person name="Shah Z."/>
            <person name="Kiflezghi M."/>
            <person name="Wade K."/>
            <person name="Ball S.L."/>
            <person name="Bradley K.W."/>
            <person name="Asai D.J."/>
            <person name="Bowman C.A."/>
            <person name="Russell D.A."/>
            <person name="Pope W.H."/>
            <person name="Jacobs-Sera D."/>
            <person name="Hendrix R.W."/>
            <person name="Hatfull G.F."/>
        </authorList>
    </citation>
    <scope>NUCLEOTIDE SEQUENCE [LARGE SCALE GENOMIC DNA]</scope>
    <source>
        <strain evidence="5 6">DSM 27648</strain>
    </source>
</reference>
<keyword evidence="6" id="KW-1185">Reference proteome</keyword>
<evidence type="ECO:0000313" key="5">
    <source>
        <dbReference type="EMBL" id="AKU94925.1"/>
    </source>
</evidence>
<dbReference type="EMBL" id="CP012333">
    <property type="protein sequence ID" value="AKU94925.1"/>
    <property type="molecule type" value="Genomic_DNA"/>
</dbReference>
<dbReference type="PATRIC" id="fig|1391654.3.peg.1604"/>
<dbReference type="InterPro" id="IPR003313">
    <property type="entry name" value="AraC-bd"/>
</dbReference>
<sequence length="287" mass="31534">MAADVNDTSTVRLASGPRLVLARADVGAAGHIVQRSDLTSRRVVVDQATLILVEEGRKRIRWSGGECIASAGEAISLQAGEVVDISNTPGPSGAYRALWICWCPELLDVIRPVPRHSSPRVAHHKALNESFRASFYRAFDSLGEADDLPASIATHRLEEVLLWLGERAFRFSQPAPASLGQRIRRLLSSDPSAEWSMESVAHETATSVPTLRRRLTAEGIAFRDLVQDVRMSHALTLLQNTDTSVLEVALATGYASPSRFTARFRARFGYLPTDVRGEHRGRKRSTV</sequence>
<name>A0A0K1PN07_9BACT</name>
<gene>
    <name evidence="5" type="ORF">AKJ09_01589</name>
</gene>
<dbReference type="InterPro" id="IPR009057">
    <property type="entry name" value="Homeodomain-like_sf"/>
</dbReference>
<evidence type="ECO:0000259" key="4">
    <source>
        <dbReference type="PROSITE" id="PS01124"/>
    </source>
</evidence>
<dbReference type="SUPFAM" id="SSF46689">
    <property type="entry name" value="Homeodomain-like"/>
    <property type="match status" value="1"/>
</dbReference>
<dbReference type="InterPro" id="IPR037923">
    <property type="entry name" value="HTH-like"/>
</dbReference>
<proteinExistence type="predicted"/>
<evidence type="ECO:0000256" key="1">
    <source>
        <dbReference type="ARBA" id="ARBA00023015"/>
    </source>
</evidence>
<dbReference type="AlphaFoldDB" id="A0A0K1PN07"/>
<dbReference type="OrthoDB" id="252470at2"/>
<dbReference type="PANTHER" id="PTHR47894">
    <property type="entry name" value="HTH-TYPE TRANSCRIPTIONAL REGULATOR GADX"/>
    <property type="match status" value="1"/>
</dbReference>
<dbReference type="STRING" id="1391654.AKJ09_01589"/>
<dbReference type="GO" id="GO:0005829">
    <property type="term" value="C:cytosol"/>
    <property type="evidence" value="ECO:0007669"/>
    <property type="project" value="TreeGrafter"/>
</dbReference>
<evidence type="ECO:0000256" key="3">
    <source>
        <dbReference type="ARBA" id="ARBA00023163"/>
    </source>
</evidence>
<dbReference type="Proteomes" id="UP000064967">
    <property type="component" value="Chromosome"/>
</dbReference>
<accession>A0A0K1PN07</accession>
<keyword evidence="1" id="KW-0805">Transcription regulation</keyword>
<evidence type="ECO:0000256" key="2">
    <source>
        <dbReference type="ARBA" id="ARBA00023125"/>
    </source>
</evidence>
<dbReference type="InterPro" id="IPR018062">
    <property type="entry name" value="HTH_AraC-typ_CS"/>
</dbReference>
<dbReference type="Pfam" id="PF12833">
    <property type="entry name" value="HTH_18"/>
    <property type="match status" value="1"/>
</dbReference>
<dbReference type="InterPro" id="IPR018060">
    <property type="entry name" value="HTH_AraC"/>
</dbReference>
<dbReference type="SUPFAM" id="SSF51215">
    <property type="entry name" value="Regulatory protein AraC"/>
    <property type="match status" value="1"/>
</dbReference>
<dbReference type="SMART" id="SM00342">
    <property type="entry name" value="HTH_ARAC"/>
    <property type="match status" value="1"/>
</dbReference>
<keyword evidence="2" id="KW-0238">DNA-binding</keyword>
<feature type="domain" description="HTH araC/xylS-type" evidence="4">
    <location>
        <begin position="181"/>
        <end position="278"/>
    </location>
</feature>
<dbReference type="KEGG" id="llu:AKJ09_01589"/>
<dbReference type="PROSITE" id="PS01124">
    <property type="entry name" value="HTH_ARAC_FAMILY_2"/>
    <property type="match status" value="1"/>
</dbReference>
<dbReference type="Pfam" id="PF02311">
    <property type="entry name" value="AraC_binding"/>
    <property type="match status" value="1"/>
</dbReference>
<organism evidence="5 6">
    <name type="scientific">Labilithrix luteola</name>
    <dbReference type="NCBI Taxonomy" id="1391654"/>
    <lineage>
        <taxon>Bacteria</taxon>
        <taxon>Pseudomonadati</taxon>
        <taxon>Myxococcota</taxon>
        <taxon>Polyangia</taxon>
        <taxon>Polyangiales</taxon>
        <taxon>Labilitrichaceae</taxon>
        <taxon>Labilithrix</taxon>
    </lineage>
</organism>
<dbReference type="GO" id="GO:0003700">
    <property type="term" value="F:DNA-binding transcription factor activity"/>
    <property type="evidence" value="ECO:0007669"/>
    <property type="project" value="InterPro"/>
</dbReference>
<dbReference type="PANTHER" id="PTHR47894:SF4">
    <property type="entry name" value="HTH-TYPE TRANSCRIPTIONAL REGULATOR GADX"/>
    <property type="match status" value="1"/>
</dbReference>
<protein>
    <submittedName>
        <fullName evidence="5">Transcriptional regulator, AraC family</fullName>
    </submittedName>
</protein>
<dbReference type="RefSeq" id="WP_146646459.1">
    <property type="nucleotide sequence ID" value="NZ_CP012333.1"/>
</dbReference>
<dbReference type="GO" id="GO:0000976">
    <property type="term" value="F:transcription cis-regulatory region binding"/>
    <property type="evidence" value="ECO:0007669"/>
    <property type="project" value="TreeGrafter"/>
</dbReference>